<gene>
    <name evidence="5" type="ORF">P0Y56_07680</name>
</gene>
<dbReference type="SUPFAM" id="SSF53474">
    <property type="entry name" value="alpha/beta-Hydrolases"/>
    <property type="match status" value="1"/>
</dbReference>
<dbReference type="InterPro" id="IPR002018">
    <property type="entry name" value="CarbesteraseB"/>
</dbReference>
<feature type="chain" id="PRO_5042317436" description="Carboxylic ester hydrolase" evidence="3">
    <location>
        <begin position="30"/>
        <end position="544"/>
    </location>
</feature>
<dbReference type="PANTHER" id="PTHR11559">
    <property type="entry name" value="CARBOXYLESTERASE"/>
    <property type="match status" value="1"/>
</dbReference>
<feature type="domain" description="Carboxylesterase type B" evidence="4">
    <location>
        <begin position="35"/>
        <end position="524"/>
    </location>
</feature>
<evidence type="ECO:0000313" key="5">
    <source>
        <dbReference type="EMBL" id="WEK48166.1"/>
    </source>
</evidence>
<evidence type="ECO:0000256" key="3">
    <source>
        <dbReference type="RuleBase" id="RU361235"/>
    </source>
</evidence>
<feature type="signal peptide" evidence="3">
    <location>
        <begin position="1"/>
        <end position="29"/>
    </location>
</feature>
<organism evidence="5 6">
    <name type="scientific">Candidatus Andeanibacterium colombiense</name>
    <dbReference type="NCBI Taxonomy" id="3121345"/>
    <lineage>
        <taxon>Bacteria</taxon>
        <taxon>Pseudomonadati</taxon>
        <taxon>Pseudomonadota</taxon>
        <taxon>Alphaproteobacteria</taxon>
        <taxon>Sphingomonadales</taxon>
        <taxon>Sphingomonadaceae</taxon>
        <taxon>Candidatus Andeanibacterium</taxon>
    </lineage>
</organism>
<dbReference type="Gene3D" id="3.40.50.1820">
    <property type="entry name" value="alpha/beta hydrolase"/>
    <property type="match status" value="1"/>
</dbReference>
<evidence type="ECO:0000256" key="1">
    <source>
        <dbReference type="ARBA" id="ARBA00005964"/>
    </source>
</evidence>
<dbReference type="GO" id="GO:0016787">
    <property type="term" value="F:hydrolase activity"/>
    <property type="evidence" value="ECO:0007669"/>
    <property type="project" value="UniProtKB-KW"/>
</dbReference>
<accession>A0AAJ5X9B1</accession>
<evidence type="ECO:0000256" key="2">
    <source>
        <dbReference type="ARBA" id="ARBA00022801"/>
    </source>
</evidence>
<dbReference type="EC" id="3.1.1.-" evidence="3"/>
<comment type="similarity">
    <text evidence="1 3">Belongs to the type-B carboxylesterase/lipase family.</text>
</comment>
<sequence length="544" mass="56780">MNTSATALRAALVSTLAATLLATAGSAQAEIRQPVKTAQGMIKGASAGKGVTVFKGIPFGAAPVGALRFQPAQAPAAWDGVRDGTKWGDVCVQPPAPTRPIGVNQATDMPDSPKISEDCLNLALWTGAKGAGEKRPVMVWFYGGAYAEGGNSMPFADGTNLAAKGAIVVAVNYRVGAFGFLSYPGLDATSPHNASGNQALSDGIAALEWVKQNIAKFGGDPNNVTIFGQSAGACISAALVGSPQAKGLFNKAISQSGAWGGLTAAPMMTREAAEKNSVAALEKLGVHSLADLQALPAEKLAGIRAQGIIVDGWIVPEDLTKTFADGRQNKVDVLIGSNANEGGSFAFGPPTTAESWKAGAAQRWKDLANVGLAAYPATTDEQAKIFATRPFTDGIAWYMHRYADDQTKAGKTAWLYQFAHNPPAAEDKPSGGATHASDLAYVFDNLDKPREVPDPSSPEVASKSPADIKLADQMASYWVNFARTGNPNGKGLPRWEPASKMARNQAFLLKADDKSATGDTMTNDQVKLYDSLFARDVAGPLGVK</sequence>
<name>A0AAJ5X9B1_9SPHN</name>
<keyword evidence="3" id="KW-0732">Signal</keyword>
<dbReference type="EMBL" id="CP119316">
    <property type="protein sequence ID" value="WEK48166.1"/>
    <property type="molecule type" value="Genomic_DNA"/>
</dbReference>
<dbReference type="InterPro" id="IPR050309">
    <property type="entry name" value="Type-B_Carboxylest/Lipase"/>
</dbReference>
<proteinExistence type="inferred from homology"/>
<evidence type="ECO:0000259" key="4">
    <source>
        <dbReference type="Pfam" id="PF00135"/>
    </source>
</evidence>
<dbReference type="Proteomes" id="UP001218362">
    <property type="component" value="Chromosome"/>
</dbReference>
<dbReference type="KEGG" id="acob:P0Y56_07680"/>
<reference evidence="5" key="1">
    <citation type="submission" date="2023-03" db="EMBL/GenBank/DDBJ databases">
        <title>Andean soil-derived lignocellulolytic bacterial consortium as a source of novel taxa and putative plastic-active enzymes.</title>
        <authorList>
            <person name="Diaz-Garcia L."/>
            <person name="Chuvochina M."/>
            <person name="Feuerriegel G."/>
            <person name="Bunk B."/>
            <person name="Sproer C."/>
            <person name="Streit W.R."/>
            <person name="Rodriguez L.M."/>
            <person name="Overmann J."/>
            <person name="Jimenez D.J."/>
        </authorList>
    </citation>
    <scope>NUCLEOTIDE SEQUENCE</scope>
    <source>
        <strain evidence="5">MAG 26</strain>
    </source>
</reference>
<dbReference type="AlphaFoldDB" id="A0AAJ5X9B1"/>
<evidence type="ECO:0000313" key="6">
    <source>
        <dbReference type="Proteomes" id="UP001218362"/>
    </source>
</evidence>
<dbReference type="InterPro" id="IPR019826">
    <property type="entry name" value="Carboxylesterase_B_AS"/>
</dbReference>
<dbReference type="PROSITE" id="PS00122">
    <property type="entry name" value="CARBOXYLESTERASE_B_1"/>
    <property type="match status" value="1"/>
</dbReference>
<keyword evidence="2 3" id="KW-0378">Hydrolase</keyword>
<dbReference type="InterPro" id="IPR029058">
    <property type="entry name" value="AB_hydrolase_fold"/>
</dbReference>
<dbReference type="Pfam" id="PF00135">
    <property type="entry name" value="COesterase"/>
    <property type="match status" value="1"/>
</dbReference>
<protein>
    <recommendedName>
        <fullName evidence="3">Carboxylic ester hydrolase</fullName>
        <ecNumber evidence="3">3.1.1.-</ecNumber>
    </recommendedName>
</protein>